<dbReference type="Pfam" id="PF08447">
    <property type="entry name" value="PAS_3"/>
    <property type="match status" value="2"/>
</dbReference>
<sequence>MLFALDKSQAVIQFKPDGTIINANENFLSALGYRLDEIKGKHHSLFVGPEYAKTPEYQRFWKSLGQGKYQAAEYKRIGKEGNEVWIQASYNPIVNKAGKVTMVVKYATDITAETLQNADYRGQIDAVNKSQAVISFKLDGTIIEANENFLGAVGYELAEVQGKHHRIFVEPDYAKTSEYQLFWDNLRQGKYQAAEYKRIGKGGKEVWIQASYNPIFDPSGKPFKIVKYATDITGQVLARQEAERVGKLVDTNLDKILASVEKANGQTGTASTASNQTLQTVQSVTAAAEEFESSTNEIAKSMMASKREVDTAIKEATVADESTQKLTTAAQAMNNVVTVIQDIAGQINLLALNATIESARAGEAGKGFAVVASEVKALANQVATATEQISSEISSMQNVCNDVVGGLQSIRSAVGAVESSVTAVAGAVEEQTATTREITLNMQSAVAAVGEVNTGLDTISSAVNDANTFAREGIELYRSIQKTGS</sequence>
<comment type="caution">
    <text evidence="4">The sequence shown here is derived from an EMBL/GenBank/DDBJ whole genome shotgun (WGS) entry which is preliminary data.</text>
</comment>
<dbReference type="SMART" id="SM00283">
    <property type="entry name" value="MA"/>
    <property type="match status" value="1"/>
</dbReference>
<dbReference type="PANTHER" id="PTHR24422">
    <property type="entry name" value="CHEMOTAXIS PROTEIN METHYLTRANSFERASE"/>
    <property type="match status" value="1"/>
</dbReference>
<dbReference type="InterPro" id="IPR004090">
    <property type="entry name" value="Chemotax_Me-accpt_rcpt"/>
</dbReference>
<dbReference type="PANTHER" id="PTHR24422:SF10">
    <property type="entry name" value="CHEMOTAXIS PROTEIN METHYLTRANSFERASE 2"/>
    <property type="match status" value="1"/>
</dbReference>
<reference evidence="5" key="1">
    <citation type="journal article" date="2019" name="Int. J. Syst. Evol. Microbiol.">
        <title>The Global Catalogue of Microorganisms (GCM) 10K type strain sequencing project: providing services to taxonomists for standard genome sequencing and annotation.</title>
        <authorList>
            <consortium name="The Broad Institute Genomics Platform"/>
            <consortium name="The Broad Institute Genome Sequencing Center for Infectious Disease"/>
            <person name="Wu L."/>
            <person name="Ma J."/>
        </authorList>
    </citation>
    <scope>NUCLEOTIDE SEQUENCE [LARGE SCALE GENOMIC DNA]</scope>
    <source>
        <strain evidence="5">CGMCC 4.7192</strain>
    </source>
</reference>
<dbReference type="NCBIfam" id="TIGR00229">
    <property type="entry name" value="sensory_box"/>
    <property type="match status" value="2"/>
</dbReference>
<organism evidence="4 5">
    <name type="scientific">Kiloniella antarctica</name>
    <dbReference type="NCBI Taxonomy" id="1550907"/>
    <lineage>
        <taxon>Bacteria</taxon>
        <taxon>Pseudomonadati</taxon>
        <taxon>Pseudomonadota</taxon>
        <taxon>Alphaproteobacteria</taxon>
        <taxon>Rhodospirillales</taxon>
        <taxon>Kiloniellaceae</taxon>
        <taxon>Kiloniella</taxon>
    </lineage>
</organism>
<dbReference type="InterPro" id="IPR000700">
    <property type="entry name" value="PAS-assoc_C"/>
</dbReference>
<dbReference type="InterPro" id="IPR035965">
    <property type="entry name" value="PAS-like_dom_sf"/>
</dbReference>
<dbReference type="PRINTS" id="PR00260">
    <property type="entry name" value="CHEMTRNSDUCR"/>
</dbReference>
<feature type="domain" description="Methyl-accepting transducer" evidence="2">
    <location>
        <begin position="245"/>
        <end position="467"/>
    </location>
</feature>
<dbReference type="EMBL" id="JBHUII010000004">
    <property type="protein sequence ID" value="MFD2205565.1"/>
    <property type="molecule type" value="Genomic_DNA"/>
</dbReference>
<feature type="domain" description="PAC" evidence="3">
    <location>
        <begin position="70"/>
        <end position="122"/>
    </location>
</feature>
<dbReference type="CDD" id="cd00130">
    <property type="entry name" value="PAS"/>
    <property type="match status" value="2"/>
</dbReference>
<evidence type="ECO:0000313" key="4">
    <source>
        <dbReference type="EMBL" id="MFD2205565.1"/>
    </source>
</evidence>
<evidence type="ECO:0000259" key="2">
    <source>
        <dbReference type="PROSITE" id="PS50111"/>
    </source>
</evidence>
<dbReference type="RefSeq" id="WP_380250300.1">
    <property type="nucleotide sequence ID" value="NZ_JBHUII010000004.1"/>
</dbReference>
<keyword evidence="5" id="KW-1185">Reference proteome</keyword>
<dbReference type="InterPro" id="IPR004089">
    <property type="entry name" value="MCPsignal_dom"/>
</dbReference>
<evidence type="ECO:0000259" key="3">
    <source>
        <dbReference type="PROSITE" id="PS50113"/>
    </source>
</evidence>
<dbReference type="InterPro" id="IPR013655">
    <property type="entry name" value="PAS_fold_3"/>
</dbReference>
<accession>A0ABW5BLK2</accession>
<gene>
    <name evidence="4" type="ORF">ACFSKO_08090</name>
</gene>
<dbReference type="Gene3D" id="3.30.450.20">
    <property type="entry name" value="PAS domain"/>
    <property type="match status" value="2"/>
</dbReference>
<dbReference type="Proteomes" id="UP001597294">
    <property type="component" value="Unassembled WGS sequence"/>
</dbReference>
<dbReference type="InterPro" id="IPR000014">
    <property type="entry name" value="PAS"/>
</dbReference>
<evidence type="ECO:0000313" key="5">
    <source>
        <dbReference type="Proteomes" id="UP001597294"/>
    </source>
</evidence>
<keyword evidence="1" id="KW-0807">Transducer</keyword>
<protein>
    <submittedName>
        <fullName evidence="4">PAS domain S-box protein</fullName>
    </submittedName>
</protein>
<dbReference type="Gene3D" id="1.10.287.950">
    <property type="entry name" value="Methyl-accepting chemotaxis protein"/>
    <property type="match status" value="1"/>
</dbReference>
<dbReference type="SUPFAM" id="SSF58104">
    <property type="entry name" value="Methyl-accepting chemotaxis protein (MCP) signaling domain"/>
    <property type="match status" value="1"/>
</dbReference>
<dbReference type="PROSITE" id="PS50111">
    <property type="entry name" value="CHEMOTAXIS_TRANSDUC_2"/>
    <property type="match status" value="1"/>
</dbReference>
<dbReference type="Pfam" id="PF00015">
    <property type="entry name" value="MCPsignal"/>
    <property type="match status" value="1"/>
</dbReference>
<dbReference type="PROSITE" id="PS50113">
    <property type="entry name" value="PAC"/>
    <property type="match status" value="2"/>
</dbReference>
<dbReference type="SMART" id="SM00086">
    <property type="entry name" value="PAC"/>
    <property type="match status" value="2"/>
</dbReference>
<proteinExistence type="predicted"/>
<dbReference type="InterPro" id="IPR050903">
    <property type="entry name" value="Bact_Chemotaxis_MeTrfase"/>
</dbReference>
<name>A0ABW5BLK2_9PROT</name>
<evidence type="ECO:0000256" key="1">
    <source>
        <dbReference type="PROSITE-ProRule" id="PRU00284"/>
    </source>
</evidence>
<dbReference type="InterPro" id="IPR001610">
    <property type="entry name" value="PAC"/>
</dbReference>
<dbReference type="SUPFAM" id="SSF55785">
    <property type="entry name" value="PYP-like sensor domain (PAS domain)"/>
    <property type="match status" value="2"/>
</dbReference>
<feature type="domain" description="PAC" evidence="3">
    <location>
        <begin position="192"/>
        <end position="244"/>
    </location>
</feature>